<feature type="region of interest" description="Disordered" evidence="4">
    <location>
        <begin position="287"/>
        <end position="321"/>
    </location>
</feature>
<keyword evidence="6" id="KW-1185">Reference proteome</keyword>
<feature type="compositionally biased region" description="Low complexity" evidence="4">
    <location>
        <begin position="171"/>
        <end position="180"/>
    </location>
</feature>
<organism evidence="5 6">
    <name type="scientific">Eimeria mitis</name>
    <dbReference type="NCBI Taxonomy" id="44415"/>
    <lineage>
        <taxon>Eukaryota</taxon>
        <taxon>Sar</taxon>
        <taxon>Alveolata</taxon>
        <taxon>Apicomplexa</taxon>
        <taxon>Conoidasida</taxon>
        <taxon>Coccidia</taxon>
        <taxon>Eucoccidiorida</taxon>
        <taxon>Eimeriorina</taxon>
        <taxon>Eimeriidae</taxon>
        <taxon>Eimeria</taxon>
    </lineage>
</organism>
<evidence type="ECO:0000256" key="3">
    <source>
        <dbReference type="ARBA" id="ARBA00022691"/>
    </source>
</evidence>
<accession>U6KBU6</accession>
<evidence type="ECO:0000256" key="2">
    <source>
        <dbReference type="ARBA" id="ARBA00022679"/>
    </source>
</evidence>
<dbReference type="GO" id="GO:0008168">
    <property type="term" value="F:methyltransferase activity"/>
    <property type="evidence" value="ECO:0007669"/>
    <property type="project" value="UniProtKB-KW"/>
</dbReference>
<dbReference type="InterPro" id="IPR029063">
    <property type="entry name" value="SAM-dependent_MTases_sf"/>
</dbReference>
<name>U6KBU6_9EIME</name>
<dbReference type="GO" id="GO:0032259">
    <property type="term" value="P:methylation"/>
    <property type="evidence" value="ECO:0007669"/>
    <property type="project" value="UniProtKB-KW"/>
</dbReference>
<dbReference type="OrthoDB" id="414133at2759"/>
<dbReference type="InterPro" id="IPR001525">
    <property type="entry name" value="C5_MeTfrase"/>
</dbReference>
<evidence type="ECO:0000256" key="1">
    <source>
        <dbReference type="ARBA" id="ARBA00022603"/>
    </source>
</evidence>
<feature type="compositionally biased region" description="Basic and acidic residues" evidence="4">
    <location>
        <begin position="393"/>
        <end position="413"/>
    </location>
</feature>
<proteinExistence type="predicted"/>
<feature type="region of interest" description="Disordered" evidence="4">
    <location>
        <begin position="151"/>
        <end position="186"/>
    </location>
</feature>
<dbReference type="Gene3D" id="3.90.120.10">
    <property type="entry name" value="DNA Methylase, subunit A, domain 2"/>
    <property type="match status" value="1"/>
</dbReference>
<dbReference type="RefSeq" id="XP_013358068.1">
    <property type="nucleotide sequence ID" value="XM_013502614.1"/>
</dbReference>
<keyword evidence="3" id="KW-0949">S-adenosyl-L-methionine</keyword>
<reference evidence="5" key="1">
    <citation type="submission" date="2013-10" db="EMBL/GenBank/DDBJ databases">
        <title>Genomic analysis of the causative agents of coccidiosis in chickens.</title>
        <authorList>
            <person name="Reid A.J."/>
            <person name="Blake D."/>
            <person name="Billington K."/>
            <person name="Browne H."/>
            <person name="Dunn M."/>
            <person name="Hung S."/>
            <person name="Kawahara F."/>
            <person name="Miranda-Saavedra D."/>
            <person name="Mourier T."/>
            <person name="Nagra H."/>
            <person name="Otto T.D."/>
            <person name="Rawlings N."/>
            <person name="Sanchez A."/>
            <person name="Sanders M."/>
            <person name="Subramaniam C."/>
            <person name="Tay Y."/>
            <person name="Dear P."/>
            <person name="Doerig C."/>
            <person name="Gruber A."/>
            <person name="Parkinson J."/>
            <person name="Shirley M."/>
            <person name="Wan K.L."/>
            <person name="Berriman M."/>
            <person name="Tomley F."/>
            <person name="Pain A."/>
        </authorList>
    </citation>
    <scope>NUCLEOTIDE SEQUENCE [LARGE SCALE GENOMIC DNA]</scope>
    <source>
        <strain evidence="5">Houghton</strain>
    </source>
</reference>
<dbReference type="Pfam" id="PF00145">
    <property type="entry name" value="DNA_methylase"/>
    <property type="match status" value="2"/>
</dbReference>
<protein>
    <submittedName>
        <fullName evidence="5">DNA methyltransferase 2, putative</fullName>
    </submittedName>
</protein>
<dbReference type="AlphaFoldDB" id="U6KBU6"/>
<dbReference type="GO" id="GO:0005634">
    <property type="term" value="C:nucleus"/>
    <property type="evidence" value="ECO:0007669"/>
    <property type="project" value="TreeGrafter"/>
</dbReference>
<evidence type="ECO:0000313" key="6">
    <source>
        <dbReference type="Proteomes" id="UP000030744"/>
    </source>
</evidence>
<reference evidence="5" key="2">
    <citation type="submission" date="2013-10" db="EMBL/GenBank/DDBJ databases">
        <authorList>
            <person name="Aslett M."/>
        </authorList>
    </citation>
    <scope>NUCLEOTIDE SEQUENCE [LARGE SCALE GENOMIC DNA]</scope>
    <source>
        <strain evidence="5">Houghton</strain>
    </source>
</reference>
<evidence type="ECO:0000313" key="5">
    <source>
        <dbReference type="EMBL" id="CDJ35490.1"/>
    </source>
</evidence>
<dbReference type="SUPFAM" id="SSF53335">
    <property type="entry name" value="S-adenosyl-L-methionine-dependent methyltransferases"/>
    <property type="match status" value="2"/>
</dbReference>
<dbReference type="Gene3D" id="3.40.50.150">
    <property type="entry name" value="Vaccinia Virus protein VP39"/>
    <property type="match status" value="1"/>
</dbReference>
<dbReference type="EMBL" id="HG688574">
    <property type="protein sequence ID" value="CDJ35490.1"/>
    <property type="molecule type" value="Genomic_DNA"/>
</dbReference>
<dbReference type="PANTHER" id="PTHR46098">
    <property type="entry name" value="TRNA (CYTOSINE(38)-C(5))-METHYLTRANSFERASE"/>
    <property type="match status" value="1"/>
</dbReference>
<keyword evidence="2 5" id="KW-0808">Transferase</keyword>
<evidence type="ECO:0000256" key="4">
    <source>
        <dbReference type="SAM" id="MobiDB-lite"/>
    </source>
</evidence>
<dbReference type="InterPro" id="IPR050750">
    <property type="entry name" value="C5-MTase"/>
</dbReference>
<sequence>MPAGSDPACPAGLDGFPSGVGGGRAYLGAPIPLGAPVRLGGPLRVFEFFSGIGGLREGLTEALSGLRVRWGCDINAEVVGAYDISATANEVYRHNFKVSPICISIEHLSLQQIDGKADLWLLSPPSHDLQQELKPLQQQQQQQQQGQQQQRVCVGQQQHSHHQQQEHQQQEQEQQQQQQQHIHREEQQDVSLNLSVGVPDLQLVPPVLSWGPPGGPPPAEGFELRCIGDFLEPVQHFLLSPTQIGIPNTRVRYYCLACRHPAHDLQQELKQLQQQQQQQQGQQQRVCVAQQQHSHHQQQEHQQQEQEQQQQQQQQHIHREEQQDISLNLSVGVPDLQLVPPVLSWGPPGGPPPAEGFELRCIGDFLEPNISVEEQQAVRIPAARLSRFFDVETTERETEKKQKTETNKKEAEGVLRPSNSSDTDGDAEATGEETQFKKHTKTPTHRNNGFRLEIVSPNHTACGTFTKGYGRNLHSGGPLLLVSDEQQHPQVPAAGARTAAAASDAAAAAAAAATASDAAATAAAAPETAAIAAGMTATTAAATADTAAAKTAAAVLSTQTLESSRFRRLRAGESIRFFSSRELLRLHGFPETFSFPPSLPFRKRAALVGNSVNVKVVALLLQHLLQQHL</sequence>
<dbReference type="Proteomes" id="UP000030744">
    <property type="component" value="Unassembled WGS sequence"/>
</dbReference>
<keyword evidence="1 5" id="KW-0489">Methyltransferase</keyword>
<feature type="compositionally biased region" description="Low complexity" evidence="4">
    <location>
        <begin position="305"/>
        <end position="315"/>
    </location>
</feature>
<feature type="region of interest" description="Disordered" evidence="4">
    <location>
        <begin position="393"/>
        <end position="447"/>
    </location>
</feature>
<dbReference type="PANTHER" id="PTHR46098:SF1">
    <property type="entry name" value="TRNA (CYTOSINE(38)-C(5))-METHYLTRANSFERASE"/>
    <property type="match status" value="1"/>
</dbReference>
<dbReference type="GeneID" id="25377511"/>
<dbReference type="VEuPathDB" id="ToxoDB:EMH_0026450"/>
<gene>
    <name evidence="5" type="ORF">EMH_0026450</name>
</gene>